<comment type="caution">
    <text evidence="1">The sequence shown here is derived from an EMBL/GenBank/DDBJ whole genome shotgun (WGS) entry which is preliminary data.</text>
</comment>
<keyword evidence="2" id="KW-1185">Reference proteome</keyword>
<evidence type="ECO:0000313" key="2">
    <source>
        <dbReference type="Proteomes" id="UP000829447"/>
    </source>
</evidence>
<protein>
    <submittedName>
        <fullName evidence="1">Uncharacterized protein</fullName>
    </submittedName>
</protein>
<gene>
    <name evidence="1" type="ORF">PGIGA_G00078020</name>
</gene>
<organism evidence="1 2">
    <name type="scientific">Pangasianodon gigas</name>
    <name type="common">Mekong giant catfish</name>
    <name type="synonym">Pangasius gigas</name>
    <dbReference type="NCBI Taxonomy" id="30993"/>
    <lineage>
        <taxon>Eukaryota</taxon>
        <taxon>Metazoa</taxon>
        <taxon>Chordata</taxon>
        <taxon>Craniata</taxon>
        <taxon>Vertebrata</taxon>
        <taxon>Euteleostomi</taxon>
        <taxon>Actinopterygii</taxon>
        <taxon>Neopterygii</taxon>
        <taxon>Teleostei</taxon>
        <taxon>Ostariophysi</taxon>
        <taxon>Siluriformes</taxon>
        <taxon>Pangasiidae</taxon>
        <taxon>Pangasianodon</taxon>
    </lineage>
</organism>
<name>A0ACC5X9G4_PANGG</name>
<dbReference type="Proteomes" id="UP000829447">
    <property type="component" value="Linkage Group LG16"/>
</dbReference>
<proteinExistence type="predicted"/>
<sequence>MELSNRTDVNELQRETRAAALTDRMFSNTSKRSEIGPFCQSNENKALNSKLDDTRTLEVLLSKANITLLWPQASESLLTKCFLHV</sequence>
<accession>A0ACC5X9G4</accession>
<dbReference type="EMBL" id="CM040469">
    <property type="protein sequence ID" value="MCI4387770.1"/>
    <property type="molecule type" value="Genomic_DNA"/>
</dbReference>
<evidence type="ECO:0000313" key="1">
    <source>
        <dbReference type="EMBL" id="MCI4387770.1"/>
    </source>
</evidence>
<reference evidence="1 2" key="1">
    <citation type="journal article" date="2022" name="bioRxiv">
        <title>An ancient truncated duplication of the anti-Mullerian hormone receptor type 2 gene is a potential conserved master sex determinant in the Pangasiidae catfish family.</title>
        <authorList>
            <person name="Wen M."/>
            <person name="Pan Q."/>
            <person name="Jouanno E."/>
            <person name="Montfort J."/>
            <person name="Zahm M."/>
            <person name="Cabau C."/>
            <person name="Klopp C."/>
            <person name="Iampietro C."/>
            <person name="Roques C."/>
            <person name="Bouchez O."/>
            <person name="Castinel A."/>
            <person name="Donnadieu C."/>
            <person name="Parrinello H."/>
            <person name="Poncet C."/>
            <person name="Belmonte E."/>
            <person name="Gautier V."/>
            <person name="Avarre J.-C."/>
            <person name="Dugue R."/>
            <person name="Gustiano R."/>
            <person name="Ha T.T.T."/>
            <person name="Campet M."/>
            <person name="Sriphairoj K."/>
            <person name="Ribolli J."/>
            <person name="de Almeida F.L."/>
            <person name="Desvignes T."/>
            <person name="Postlethwait J.H."/>
            <person name="Bucao C.F."/>
            <person name="Robinson-Rechavi M."/>
            <person name="Bobe J."/>
            <person name="Herpin A."/>
            <person name="Guiguen Y."/>
        </authorList>
    </citation>
    <scope>NUCLEOTIDE SEQUENCE [LARGE SCALE GENOMIC DNA]</scope>
    <source>
        <strain evidence="1">YG-Dec2019</strain>
    </source>
</reference>